<keyword evidence="2" id="KW-1185">Reference proteome</keyword>
<protein>
    <submittedName>
        <fullName evidence="1">DUF2997 domain-containing protein</fullName>
    </submittedName>
</protein>
<dbReference type="InterPro" id="IPR021375">
    <property type="entry name" value="DUF2997"/>
</dbReference>
<dbReference type="EMBL" id="JACRWE010000004">
    <property type="protein sequence ID" value="MBC5997139.1"/>
    <property type="molecule type" value="Genomic_DNA"/>
</dbReference>
<dbReference type="RefSeq" id="WP_153924496.1">
    <property type="nucleotide sequence ID" value="NZ_JACRWE010000004.1"/>
</dbReference>
<gene>
    <name evidence="1" type="ORF">H8923_10230</name>
</gene>
<organism evidence="1 2">
    <name type="scientific">Romboutsia faecis</name>
    <dbReference type="NCBI Taxonomy" id="2764597"/>
    <lineage>
        <taxon>Bacteria</taxon>
        <taxon>Bacillati</taxon>
        <taxon>Bacillota</taxon>
        <taxon>Clostridia</taxon>
        <taxon>Peptostreptococcales</taxon>
        <taxon>Peptostreptococcaceae</taxon>
        <taxon>Romboutsia</taxon>
    </lineage>
</organism>
<comment type="caution">
    <text evidence="1">The sequence shown here is derived from an EMBL/GenBank/DDBJ whole genome shotgun (WGS) entry which is preliminary data.</text>
</comment>
<evidence type="ECO:0000313" key="2">
    <source>
        <dbReference type="Proteomes" id="UP000609849"/>
    </source>
</evidence>
<dbReference type="Pfam" id="PF11211">
    <property type="entry name" value="DUF2997"/>
    <property type="match status" value="1"/>
</dbReference>
<proteinExistence type="predicted"/>
<evidence type="ECO:0000313" key="1">
    <source>
        <dbReference type="EMBL" id="MBC5997139.1"/>
    </source>
</evidence>
<dbReference type="Proteomes" id="UP000609849">
    <property type="component" value="Unassembled WGS sequence"/>
</dbReference>
<accession>A0ABR7JQH0</accession>
<reference evidence="1 2" key="1">
    <citation type="submission" date="2020-08" db="EMBL/GenBank/DDBJ databases">
        <authorList>
            <person name="Liu C."/>
            <person name="Sun Q."/>
        </authorList>
    </citation>
    <scope>NUCLEOTIDE SEQUENCE [LARGE SCALE GENOMIC DNA]</scope>
    <source>
        <strain evidence="1 2">NSJ-18</strain>
    </source>
</reference>
<sequence length="70" mass="8034">MSKNLIVKICPDGKIKAKVEGFKGNECCQYISILEELLEAETIDSEYTDEFYNNTTIHEIAVQEVKNNDY</sequence>
<name>A0ABR7JQH0_9FIRM</name>